<accession>A0A9I9DMA3</accession>
<sequence>MEMVGVLASNGRRRSKEVERLFVRVSGSKWGSAGSKWRSAFKGSGSVQMRRRRSKEVAAFKGGGVRRTWQRSKEATTFEGSGGILR</sequence>
<dbReference type="Gramene" id="MELO3C020726.2.1">
    <property type="protein sequence ID" value="MELO3C020726.2.1"/>
    <property type="gene ID" value="MELO3C020726.2"/>
</dbReference>
<organism evidence="1">
    <name type="scientific">Cucumis melo</name>
    <name type="common">Muskmelon</name>
    <dbReference type="NCBI Taxonomy" id="3656"/>
    <lineage>
        <taxon>Eukaryota</taxon>
        <taxon>Viridiplantae</taxon>
        <taxon>Streptophyta</taxon>
        <taxon>Embryophyta</taxon>
        <taxon>Tracheophyta</taxon>
        <taxon>Spermatophyta</taxon>
        <taxon>Magnoliopsida</taxon>
        <taxon>eudicotyledons</taxon>
        <taxon>Gunneridae</taxon>
        <taxon>Pentapetalae</taxon>
        <taxon>rosids</taxon>
        <taxon>fabids</taxon>
        <taxon>Cucurbitales</taxon>
        <taxon>Cucurbitaceae</taxon>
        <taxon>Benincaseae</taxon>
        <taxon>Cucumis</taxon>
    </lineage>
</organism>
<proteinExistence type="predicted"/>
<dbReference type="AlphaFoldDB" id="A0A9I9DMA3"/>
<dbReference type="EnsemblPlants" id="MELO3C020726.2.1">
    <property type="protein sequence ID" value="MELO3C020726.2.1"/>
    <property type="gene ID" value="MELO3C020726.2"/>
</dbReference>
<protein>
    <submittedName>
        <fullName evidence="1">Uncharacterized protein</fullName>
    </submittedName>
</protein>
<reference evidence="1" key="1">
    <citation type="submission" date="2023-03" db="UniProtKB">
        <authorList>
            <consortium name="EnsemblPlants"/>
        </authorList>
    </citation>
    <scope>IDENTIFICATION</scope>
</reference>
<name>A0A9I9DMA3_CUCME</name>
<evidence type="ECO:0000313" key="1">
    <source>
        <dbReference type="EnsemblPlants" id="MELO3C020726.2.1"/>
    </source>
</evidence>